<dbReference type="KEGG" id="cthr:CTHT_0012980"/>
<sequence length="685" mass="77244">MHLFKFREKQGKDKDKPGFMRRMSTLGKSGSPSRGRKAMLNAAFLSAALAGNVRSLVGVEHSQDGSLRKYMPLHENVKKHVQHVFSSLNQGKKYVSREKFAAFLKETQCVQKDIPLTQDRYNFQEFYRIWSSVREAFCAVGAIPARDLDTSRPISNYFISSSHNTYLEGNQLSSKSSAEAYRTVLRRGCRCIEIDVWNGPTTRTPSRSPAQGRPRNLSVTSIPQFVSTTIGGLRSPKESGHLRSLSAQPALASPDKENNSVLDTGELFEHVQRTRASSSSSSGCRTEPVVHHRGTMTSTVGFREVCKAIRESAFVDNPLPIIISLEVGAEKEQQEAMVEIMKEEWNDLLLDKPLEFCNPHEQQPRLEDLKNKILIKVKRLDESKLAEAERGRSRGINLRAKPPICEALAALAIYTHSEHYEDEHSLGSRTPSHIFSLSEDCFLSLAADSHKLHKVLAHNRDFLMRIYPKGLRIDSSNPDPSFHWRRGVQMVAMNWQKTDEGMMINEGMFAGSNGWVLKPEGLLGYSSPEDAQNIGHRALDLRITILAGQFLPLPKDRRKTGGFGISGDRKLRPRVKVELHAEKRSKAEDFVRDTGPASTENPTWGYQPNSLDFLGVKDIVEELSFVRFKVEDVYSPIRSNLIAWACVRLDRLQPGYRFLDLLDPKTRQPVPGQLFIKVQKKSHSV</sequence>
<reference evidence="10 11" key="1">
    <citation type="journal article" date="2011" name="Cell">
        <title>Insight into structure and assembly of the nuclear pore complex by utilizing the genome of a eukaryotic thermophile.</title>
        <authorList>
            <person name="Amlacher S."/>
            <person name="Sarges P."/>
            <person name="Flemming D."/>
            <person name="van Noort V."/>
            <person name="Kunze R."/>
            <person name="Devos D.P."/>
            <person name="Arumugam M."/>
            <person name="Bork P."/>
            <person name="Hurt E."/>
        </authorList>
    </citation>
    <scope>NUCLEOTIDE SEQUENCE [LARGE SCALE GENOMIC DNA]</scope>
    <source>
        <strain evidence="11">DSM 1495 / CBS 144.50 / IMI 039719</strain>
    </source>
</reference>
<keyword evidence="11" id="KW-1185">Reference proteome</keyword>
<keyword evidence="2 7" id="KW-0378">Hydrolase</keyword>
<dbReference type="Gene3D" id="3.20.20.190">
    <property type="entry name" value="Phosphatidylinositol (PI) phosphodiesterase"/>
    <property type="match status" value="1"/>
</dbReference>
<comment type="function">
    <text evidence="6">The production of the second messenger molecules diacylglycerol (DAG) and inositol 1,4,5-trisphosphate (IP3) is mediated by activated phosphatidylinositol-specific phospholipase C enzymes.</text>
</comment>
<feature type="domain" description="PI-PLC Y-box" evidence="9">
    <location>
        <begin position="408"/>
        <end position="522"/>
    </location>
</feature>
<feature type="region of interest" description="Disordered" evidence="8">
    <location>
        <begin position="233"/>
        <end position="259"/>
    </location>
</feature>
<dbReference type="PROSITE" id="PS50008">
    <property type="entry name" value="PIPLC_Y_DOMAIN"/>
    <property type="match status" value="1"/>
</dbReference>
<keyword evidence="3 7" id="KW-0442">Lipid degradation</keyword>
<dbReference type="eggNOG" id="KOG0169">
    <property type="taxonomic scope" value="Eukaryota"/>
</dbReference>
<keyword evidence="5" id="KW-0807">Transducer</keyword>
<dbReference type="InterPro" id="IPR017946">
    <property type="entry name" value="PLC-like_Pdiesterase_TIM-brl"/>
</dbReference>
<dbReference type="Gene3D" id="2.60.40.150">
    <property type="entry name" value="C2 domain"/>
    <property type="match status" value="1"/>
</dbReference>
<dbReference type="SUPFAM" id="SSF51695">
    <property type="entry name" value="PLC-like phosphodiesterases"/>
    <property type="match status" value="1"/>
</dbReference>
<dbReference type="PANTHER" id="PTHR10336">
    <property type="entry name" value="PHOSPHOINOSITIDE-SPECIFIC PHOSPHOLIPASE C FAMILY PROTEIN"/>
    <property type="match status" value="1"/>
</dbReference>
<dbReference type="GO" id="GO:0048015">
    <property type="term" value="P:phosphatidylinositol-mediated signaling"/>
    <property type="evidence" value="ECO:0007669"/>
    <property type="project" value="TreeGrafter"/>
</dbReference>
<dbReference type="InterPro" id="IPR035892">
    <property type="entry name" value="C2_domain_sf"/>
</dbReference>
<evidence type="ECO:0000256" key="5">
    <source>
        <dbReference type="ARBA" id="ARBA00023224"/>
    </source>
</evidence>
<gene>
    <name evidence="10" type="ORF">CTHT_0012980</name>
</gene>
<comment type="catalytic activity">
    <reaction evidence="1 7">
        <text>a 1,2-diacyl-sn-glycero-3-phospho-(1D-myo-inositol-4,5-bisphosphate) + H2O = 1D-myo-inositol 1,4,5-trisphosphate + a 1,2-diacyl-sn-glycerol + H(+)</text>
        <dbReference type="Rhea" id="RHEA:33179"/>
        <dbReference type="ChEBI" id="CHEBI:15377"/>
        <dbReference type="ChEBI" id="CHEBI:15378"/>
        <dbReference type="ChEBI" id="CHEBI:17815"/>
        <dbReference type="ChEBI" id="CHEBI:58456"/>
        <dbReference type="ChEBI" id="CHEBI:203600"/>
        <dbReference type="EC" id="3.1.4.11"/>
    </reaction>
</comment>
<dbReference type="EC" id="3.1.4.11" evidence="7"/>
<feature type="compositionally biased region" description="Basic and acidic residues" evidence="8">
    <location>
        <begin position="1"/>
        <end position="18"/>
    </location>
</feature>
<dbReference type="RefSeq" id="XP_006691814.1">
    <property type="nucleotide sequence ID" value="XM_006691751.1"/>
</dbReference>
<dbReference type="InterPro" id="IPR001192">
    <property type="entry name" value="PI-PLC_fam"/>
</dbReference>
<dbReference type="SMART" id="SM00149">
    <property type="entry name" value="PLCYc"/>
    <property type="match status" value="1"/>
</dbReference>
<dbReference type="SUPFAM" id="SSF49562">
    <property type="entry name" value="C2 domain (Calcium/lipid-binding domain, CaLB)"/>
    <property type="match status" value="1"/>
</dbReference>
<dbReference type="PROSITE" id="PS50007">
    <property type="entry name" value="PIPLC_X_DOMAIN"/>
    <property type="match status" value="1"/>
</dbReference>
<dbReference type="Pfam" id="PF00388">
    <property type="entry name" value="PI-PLC-X"/>
    <property type="match status" value="1"/>
</dbReference>
<dbReference type="InterPro" id="IPR000909">
    <property type="entry name" value="PLipase_C_PInositol-sp_X_dom"/>
</dbReference>
<dbReference type="AlphaFoldDB" id="G0S1B2"/>
<evidence type="ECO:0000256" key="4">
    <source>
        <dbReference type="ARBA" id="ARBA00023098"/>
    </source>
</evidence>
<evidence type="ECO:0000256" key="8">
    <source>
        <dbReference type="SAM" id="MobiDB-lite"/>
    </source>
</evidence>
<dbReference type="Pfam" id="PF00387">
    <property type="entry name" value="PI-PLC-Y"/>
    <property type="match status" value="1"/>
</dbReference>
<evidence type="ECO:0000256" key="2">
    <source>
        <dbReference type="ARBA" id="ARBA00022801"/>
    </source>
</evidence>
<dbReference type="FunFam" id="3.20.20.190:FF:000039">
    <property type="entry name" value="Phosphoinositide phospholipase C"/>
    <property type="match status" value="1"/>
</dbReference>
<dbReference type="EMBL" id="GL988039">
    <property type="protein sequence ID" value="EGS22822.1"/>
    <property type="molecule type" value="Genomic_DNA"/>
</dbReference>
<dbReference type="Proteomes" id="UP000008066">
    <property type="component" value="Unassembled WGS sequence"/>
</dbReference>
<dbReference type="SMART" id="SM00148">
    <property type="entry name" value="PLCXc"/>
    <property type="match status" value="1"/>
</dbReference>
<organism evidence="11">
    <name type="scientific">Chaetomium thermophilum (strain DSM 1495 / CBS 144.50 / IMI 039719)</name>
    <name type="common">Thermochaetoides thermophila</name>
    <dbReference type="NCBI Taxonomy" id="759272"/>
    <lineage>
        <taxon>Eukaryota</taxon>
        <taxon>Fungi</taxon>
        <taxon>Dikarya</taxon>
        <taxon>Ascomycota</taxon>
        <taxon>Pezizomycotina</taxon>
        <taxon>Sordariomycetes</taxon>
        <taxon>Sordariomycetidae</taxon>
        <taxon>Sordariales</taxon>
        <taxon>Chaetomiaceae</taxon>
        <taxon>Thermochaetoides</taxon>
    </lineage>
</organism>
<dbReference type="GeneID" id="18255336"/>
<dbReference type="CDD" id="cd08598">
    <property type="entry name" value="PI-PLC1c_yeast"/>
    <property type="match status" value="1"/>
</dbReference>
<evidence type="ECO:0000313" key="11">
    <source>
        <dbReference type="Proteomes" id="UP000008066"/>
    </source>
</evidence>
<dbReference type="GO" id="GO:0004435">
    <property type="term" value="F:phosphatidylinositol-4,5-bisphosphate phospholipase C activity"/>
    <property type="evidence" value="ECO:0007669"/>
    <property type="project" value="UniProtKB-EC"/>
</dbReference>
<evidence type="ECO:0000256" key="7">
    <source>
        <dbReference type="RuleBase" id="RU361133"/>
    </source>
</evidence>
<dbReference type="GO" id="GO:0016042">
    <property type="term" value="P:lipid catabolic process"/>
    <property type="evidence" value="ECO:0007669"/>
    <property type="project" value="UniProtKB-KW"/>
</dbReference>
<dbReference type="OMA" id="EMMINHA"/>
<dbReference type="GO" id="GO:0051209">
    <property type="term" value="P:release of sequestered calcium ion into cytosol"/>
    <property type="evidence" value="ECO:0007669"/>
    <property type="project" value="TreeGrafter"/>
</dbReference>
<dbReference type="PRINTS" id="PR00390">
    <property type="entry name" value="PHPHLIPASEC"/>
</dbReference>
<evidence type="ECO:0000256" key="6">
    <source>
        <dbReference type="ARBA" id="ARBA00059664"/>
    </source>
</evidence>
<evidence type="ECO:0000259" key="9">
    <source>
        <dbReference type="PROSITE" id="PS50008"/>
    </source>
</evidence>
<dbReference type="PANTHER" id="PTHR10336:SF82">
    <property type="entry name" value="PHOSPHOINOSITIDE PHOSPHOLIPASE C"/>
    <property type="match status" value="1"/>
</dbReference>
<keyword evidence="4 7" id="KW-0443">Lipid metabolism</keyword>
<dbReference type="STRING" id="759272.G0S1B2"/>
<feature type="region of interest" description="Disordered" evidence="8">
    <location>
        <begin position="1"/>
        <end position="34"/>
    </location>
</feature>
<protein>
    <recommendedName>
        <fullName evidence="7">Phosphoinositide phospholipase C</fullName>
        <ecNumber evidence="7">3.1.4.11</ecNumber>
    </recommendedName>
</protein>
<dbReference type="OrthoDB" id="269822at2759"/>
<evidence type="ECO:0000313" key="10">
    <source>
        <dbReference type="EMBL" id="EGS22822.1"/>
    </source>
</evidence>
<dbReference type="CDD" id="cd00275">
    <property type="entry name" value="C2_PLC_like"/>
    <property type="match status" value="1"/>
</dbReference>
<dbReference type="HOGENOM" id="CLU_002738_3_0_1"/>
<dbReference type="InterPro" id="IPR001711">
    <property type="entry name" value="PLipase_C_Pinositol-sp_Y"/>
</dbReference>
<proteinExistence type="predicted"/>
<evidence type="ECO:0000256" key="3">
    <source>
        <dbReference type="ARBA" id="ARBA00022963"/>
    </source>
</evidence>
<name>G0S1B2_CHATD</name>
<evidence type="ECO:0000256" key="1">
    <source>
        <dbReference type="ARBA" id="ARBA00001195"/>
    </source>
</evidence>
<accession>G0S1B2</accession>